<evidence type="ECO:0000259" key="1">
    <source>
        <dbReference type="Pfam" id="PF00534"/>
    </source>
</evidence>
<dbReference type="Pfam" id="PF00534">
    <property type="entry name" value="Glycos_transf_1"/>
    <property type="match status" value="1"/>
</dbReference>
<comment type="caution">
    <text evidence="2">The sequence shown here is derived from an EMBL/GenBank/DDBJ whole genome shotgun (WGS) entry which is preliminary data.</text>
</comment>
<dbReference type="GO" id="GO:0016757">
    <property type="term" value="F:glycosyltransferase activity"/>
    <property type="evidence" value="ECO:0007669"/>
    <property type="project" value="InterPro"/>
</dbReference>
<dbReference type="SUPFAM" id="SSF53756">
    <property type="entry name" value="UDP-Glycosyltransferase/glycogen phosphorylase"/>
    <property type="match status" value="1"/>
</dbReference>
<evidence type="ECO:0000313" key="3">
    <source>
        <dbReference type="Proteomes" id="UP000019251"/>
    </source>
</evidence>
<accession>A0A829R3H8</accession>
<dbReference type="InterPro" id="IPR001296">
    <property type="entry name" value="Glyco_trans_1"/>
</dbReference>
<feature type="domain" description="Glycosyl transferase family 1" evidence="1">
    <location>
        <begin position="193"/>
        <end position="278"/>
    </location>
</feature>
<name>A0A829R3H8_LISGR</name>
<organism evidence="2 3">
    <name type="scientific">Listeria grayi FSL F6-1183</name>
    <dbReference type="NCBI Taxonomy" id="1265827"/>
    <lineage>
        <taxon>Bacteria</taxon>
        <taxon>Bacillati</taxon>
        <taxon>Bacillota</taxon>
        <taxon>Bacilli</taxon>
        <taxon>Bacillales</taxon>
        <taxon>Listeriaceae</taxon>
        <taxon>Listeria</taxon>
    </lineage>
</organism>
<dbReference type="EMBL" id="AODG01000016">
    <property type="protein sequence ID" value="EUJ26559.1"/>
    <property type="molecule type" value="Genomic_DNA"/>
</dbReference>
<dbReference type="Gene3D" id="3.40.50.2000">
    <property type="entry name" value="Glycogen Phosphorylase B"/>
    <property type="match status" value="2"/>
</dbReference>
<sequence length="298" mass="35282">MNKLKPNKIMMYSSVHSWKDARIFFKEAKSLAKRYEVDFYAVGDEKEATEHESRNLKIKLLSARKRICRPLLWKLLFREIRNSDAQYYHFHDPELLLLLPFLKHTKKNGIFIYDMHENFPAAILSKTWIPKLFRKTIAQLVTRIELYCFRHLDGIIFAESSYKTSYSTIPPHIKQADIYNYPLHVAKTNPIIKNTEDVKFIYIGRIAEIRGVWTMINLIQLLLAKGKKVSLQLIGPCEEMLLKRIQKYLEEKILGEYITYIPYVKHDEVWKFYKEAQIGLCLLEPVPNYLNSMATKKF</sequence>
<protein>
    <submittedName>
        <fullName evidence="2">Group 1 glycosyl transferase</fullName>
    </submittedName>
</protein>
<dbReference type="Proteomes" id="UP000019251">
    <property type="component" value="Unassembled WGS sequence"/>
</dbReference>
<dbReference type="RefSeq" id="WP_149023470.1">
    <property type="nucleotide sequence ID" value="NZ_AODG01000016.1"/>
</dbReference>
<gene>
    <name evidence="2" type="ORF">LMUR_12989</name>
</gene>
<keyword evidence="2" id="KW-0808">Transferase</keyword>
<dbReference type="AlphaFoldDB" id="A0A829R3H8"/>
<evidence type="ECO:0000313" key="2">
    <source>
        <dbReference type="EMBL" id="EUJ26559.1"/>
    </source>
</evidence>
<reference evidence="2 3" key="1">
    <citation type="submission" date="2012-12" db="EMBL/GenBank/DDBJ databases">
        <title>Novel taxa of Listeriaceae from agricultural environments in the United States.</title>
        <authorList>
            <person name="den Bakker H.C."/>
            <person name="Allred A."/>
            <person name="Warchocki S."/>
            <person name="Wright E.M."/>
            <person name="Burrell A."/>
            <person name="Nightingale K.K."/>
            <person name="Kephart D."/>
            <person name="Wiedmann M."/>
        </authorList>
    </citation>
    <scope>NUCLEOTIDE SEQUENCE [LARGE SCALE GENOMIC DNA]</scope>
    <source>
        <strain evidence="2 3">FSL F6-1183</strain>
    </source>
</reference>
<proteinExistence type="predicted"/>